<evidence type="ECO:0000256" key="1">
    <source>
        <dbReference type="SAM" id="MobiDB-lite"/>
    </source>
</evidence>
<feature type="transmembrane region" description="Helical" evidence="2">
    <location>
        <begin position="176"/>
        <end position="197"/>
    </location>
</feature>
<dbReference type="Pfam" id="PF06197">
    <property type="entry name" value="DUF998"/>
    <property type="match status" value="1"/>
</dbReference>
<feature type="transmembrane region" description="Helical" evidence="2">
    <location>
        <begin position="233"/>
        <end position="255"/>
    </location>
</feature>
<proteinExistence type="predicted"/>
<dbReference type="STRING" id="1921764.BSR28_04755"/>
<accession>A0A1Q5PKA1</accession>
<evidence type="ECO:0000313" key="4">
    <source>
        <dbReference type="Proteomes" id="UP000186785"/>
    </source>
</evidence>
<feature type="transmembrane region" description="Helical" evidence="2">
    <location>
        <begin position="132"/>
        <end position="150"/>
    </location>
</feature>
<comment type="caution">
    <text evidence="3">The sequence shown here is derived from an EMBL/GenBank/DDBJ whole genome shotgun (WGS) entry which is preliminary data.</text>
</comment>
<evidence type="ECO:0000313" key="3">
    <source>
        <dbReference type="EMBL" id="OKL46655.1"/>
    </source>
</evidence>
<feature type="compositionally biased region" description="Polar residues" evidence="1">
    <location>
        <begin position="281"/>
        <end position="290"/>
    </location>
</feature>
<feature type="transmembrane region" description="Helical" evidence="2">
    <location>
        <begin position="56"/>
        <end position="80"/>
    </location>
</feature>
<keyword evidence="2" id="KW-0472">Membrane</keyword>
<dbReference type="Proteomes" id="UP000186785">
    <property type="component" value="Unassembled WGS sequence"/>
</dbReference>
<feature type="transmembrane region" description="Helical" evidence="2">
    <location>
        <begin position="209"/>
        <end position="227"/>
    </location>
</feature>
<dbReference type="EMBL" id="MQSV01000005">
    <property type="protein sequence ID" value="OKL46655.1"/>
    <property type="molecule type" value="Genomic_DNA"/>
</dbReference>
<organism evidence="3 4">
    <name type="scientific">Boudabousia liubingyangii</name>
    <dbReference type="NCBI Taxonomy" id="1921764"/>
    <lineage>
        <taxon>Bacteria</taxon>
        <taxon>Bacillati</taxon>
        <taxon>Actinomycetota</taxon>
        <taxon>Actinomycetes</taxon>
        <taxon>Actinomycetales</taxon>
        <taxon>Actinomycetaceae</taxon>
        <taxon>Boudabousia</taxon>
    </lineage>
</organism>
<name>A0A1Q5PKA1_9ACTO</name>
<sequence>MTRAAVPANRQIRLLLVLAALLNCTWILAIWLDPQVLHHDRTFLSDLAANTRPTGYLFRLADAMVGVSVLLAGILLITIIRTSQTAGNYLKSMAAVDGDQAQAAYENWLAQPQAQKHCQDVELGAYLKGAKLAAGGLIAFGVGTIGAAFWPLSCTVALDQGCRRADLDLSLPFTDFMHAGTSAIAQIGMFVALAGLLLGFKELGRFQQVVTVLTLLGIIWASITSVFPQVPMGYSQIVGALMWSLLLVVYPYPLLTKARAHHGRPQGEAGSQGLVEDLESQRPQGEAQNG</sequence>
<dbReference type="AlphaFoldDB" id="A0A1Q5PKA1"/>
<reference evidence="3 4" key="1">
    <citation type="submission" date="2016-11" db="EMBL/GenBank/DDBJ databases">
        <title>Actinomyces gypaetusis sp. nov. isolated from the vulture Gypaetus barbatus in Qinghai Tibet Plateau China.</title>
        <authorList>
            <person name="Meng X."/>
        </authorList>
    </citation>
    <scope>NUCLEOTIDE SEQUENCE [LARGE SCALE GENOMIC DNA]</scope>
    <source>
        <strain evidence="3 4">VUL4_2</strain>
    </source>
</reference>
<keyword evidence="2" id="KW-1133">Transmembrane helix</keyword>
<dbReference type="InterPro" id="IPR009339">
    <property type="entry name" value="DUF998"/>
</dbReference>
<feature type="transmembrane region" description="Helical" evidence="2">
    <location>
        <begin position="12"/>
        <end position="32"/>
    </location>
</feature>
<evidence type="ECO:0000256" key="2">
    <source>
        <dbReference type="SAM" id="Phobius"/>
    </source>
</evidence>
<keyword evidence="2" id="KW-0812">Transmembrane</keyword>
<feature type="region of interest" description="Disordered" evidence="1">
    <location>
        <begin position="263"/>
        <end position="290"/>
    </location>
</feature>
<keyword evidence="4" id="KW-1185">Reference proteome</keyword>
<protein>
    <recommendedName>
        <fullName evidence="5">DUF998 domain-containing protein</fullName>
    </recommendedName>
</protein>
<dbReference type="RefSeq" id="WP_073709677.1">
    <property type="nucleotide sequence ID" value="NZ_MQSV01000005.1"/>
</dbReference>
<gene>
    <name evidence="3" type="ORF">BSR29_07515</name>
</gene>
<evidence type="ECO:0008006" key="5">
    <source>
        <dbReference type="Google" id="ProtNLM"/>
    </source>
</evidence>